<proteinExistence type="predicted"/>
<feature type="transmembrane region" description="Helical" evidence="1">
    <location>
        <begin position="63"/>
        <end position="81"/>
    </location>
</feature>
<keyword evidence="1" id="KW-1133">Transmembrane helix</keyword>
<dbReference type="AlphaFoldDB" id="A0A518RKK4"/>
<feature type="transmembrane region" description="Helical" evidence="1">
    <location>
        <begin position="39"/>
        <end position="56"/>
    </location>
</feature>
<dbReference type="RefSeq" id="WP_145849421.1">
    <property type="nucleotide sequence ID" value="NZ_CP042239.1"/>
</dbReference>
<accession>A0A518RKK4</accession>
<dbReference type="OrthoDB" id="7429094at2"/>
<gene>
    <name evidence="2" type="ORF">FPZ54_19320</name>
</gene>
<dbReference type="Proteomes" id="UP000318055">
    <property type="component" value="Chromosome"/>
</dbReference>
<organism evidence="2 3">
    <name type="scientific">Sphingomonas suaedae</name>
    <dbReference type="NCBI Taxonomy" id="2599297"/>
    <lineage>
        <taxon>Bacteria</taxon>
        <taxon>Pseudomonadati</taxon>
        <taxon>Pseudomonadota</taxon>
        <taxon>Alphaproteobacteria</taxon>
        <taxon>Sphingomonadales</taxon>
        <taxon>Sphingomonadaceae</taxon>
        <taxon>Sphingomonas</taxon>
    </lineage>
</organism>
<dbReference type="KEGG" id="ssua:FPZ54_19320"/>
<keyword evidence="3" id="KW-1185">Reference proteome</keyword>
<feature type="transmembrane region" description="Helical" evidence="1">
    <location>
        <begin position="93"/>
        <end position="110"/>
    </location>
</feature>
<evidence type="ECO:0000256" key="1">
    <source>
        <dbReference type="SAM" id="Phobius"/>
    </source>
</evidence>
<protein>
    <recommendedName>
        <fullName evidence="4">VanZ family protein</fullName>
    </recommendedName>
</protein>
<keyword evidence="1" id="KW-0812">Transmembrane</keyword>
<reference evidence="2 3" key="1">
    <citation type="submission" date="2019-07" db="EMBL/GenBank/DDBJ databases">
        <title>Sphingomonas alkalisoli sp. nov., isolated from rhizosphere soil of Suaedae salsa.</title>
        <authorList>
            <person name="Zhang H."/>
            <person name="Xu L."/>
            <person name="Zhang J.-X."/>
            <person name="Sun J.-Q."/>
        </authorList>
    </citation>
    <scope>NUCLEOTIDE SEQUENCE [LARGE SCALE GENOMIC DNA]</scope>
    <source>
        <strain evidence="2 3">XS-10</strain>
    </source>
</reference>
<evidence type="ECO:0008006" key="4">
    <source>
        <dbReference type="Google" id="ProtNLM"/>
    </source>
</evidence>
<keyword evidence="1" id="KW-0472">Membrane</keyword>
<evidence type="ECO:0000313" key="2">
    <source>
        <dbReference type="EMBL" id="QDX27949.1"/>
    </source>
</evidence>
<name>A0A518RKK4_9SPHN</name>
<dbReference type="EMBL" id="CP042239">
    <property type="protein sequence ID" value="QDX27949.1"/>
    <property type="molecule type" value="Genomic_DNA"/>
</dbReference>
<evidence type="ECO:0000313" key="3">
    <source>
        <dbReference type="Proteomes" id="UP000318055"/>
    </source>
</evidence>
<sequence length="130" mass="14175">MPMLRRLFILAFWAALVFAFVMASLPKPPPVPGDPGDKVQHIIAFVTLTLLARFAYPRANPIALLLAFTGFGAAIEFVQMIPALGRDAALDDWGADVAASAITLLILEPLRRLFARRSRSAPQHVIDEPA</sequence>